<feature type="region of interest" description="Disordered" evidence="1">
    <location>
        <begin position="30"/>
        <end position="88"/>
    </location>
</feature>
<accession>A0ABP6Q3S9</accession>
<keyword evidence="3" id="KW-1185">Reference proteome</keyword>
<dbReference type="RefSeq" id="WP_344824018.1">
    <property type="nucleotide sequence ID" value="NZ_BAAAUV010000003.1"/>
</dbReference>
<evidence type="ECO:0000313" key="2">
    <source>
        <dbReference type="EMBL" id="GAA3202380.1"/>
    </source>
</evidence>
<protein>
    <submittedName>
        <fullName evidence="2">Uncharacterized protein</fullName>
    </submittedName>
</protein>
<name>A0ABP6Q3S9_9ACTN</name>
<proteinExistence type="predicted"/>
<reference evidence="3" key="1">
    <citation type="journal article" date="2019" name="Int. J. Syst. Evol. Microbiol.">
        <title>The Global Catalogue of Microorganisms (GCM) 10K type strain sequencing project: providing services to taxonomists for standard genome sequencing and annotation.</title>
        <authorList>
            <consortium name="The Broad Institute Genomics Platform"/>
            <consortium name="The Broad Institute Genome Sequencing Center for Infectious Disease"/>
            <person name="Wu L."/>
            <person name="Ma J."/>
        </authorList>
    </citation>
    <scope>NUCLEOTIDE SEQUENCE [LARGE SCALE GENOMIC DNA]</scope>
    <source>
        <strain evidence="3">JCM 9377</strain>
    </source>
</reference>
<organism evidence="2 3">
    <name type="scientific">Actinocorallia longicatena</name>
    <dbReference type="NCBI Taxonomy" id="111803"/>
    <lineage>
        <taxon>Bacteria</taxon>
        <taxon>Bacillati</taxon>
        <taxon>Actinomycetota</taxon>
        <taxon>Actinomycetes</taxon>
        <taxon>Streptosporangiales</taxon>
        <taxon>Thermomonosporaceae</taxon>
        <taxon>Actinocorallia</taxon>
    </lineage>
</organism>
<dbReference type="EMBL" id="BAAAUV010000003">
    <property type="protein sequence ID" value="GAA3202380.1"/>
    <property type="molecule type" value="Genomic_DNA"/>
</dbReference>
<evidence type="ECO:0000313" key="3">
    <source>
        <dbReference type="Proteomes" id="UP001501237"/>
    </source>
</evidence>
<comment type="caution">
    <text evidence="2">The sequence shown here is derived from an EMBL/GenBank/DDBJ whole genome shotgun (WGS) entry which is preliminary data.</text>
</comment>
<dbReference type="PROSITE" id="PS51257">
    <property type="entry name" value="PROKAR_LIPOPROTEIN"/>
    <property type="match status" value="1"/>
</dbReference>
<dbReference type="Proteomes" id="UP001501237">
    <property type="component" value="Unassembled WGS sequence"/>
</dbReference>
<gene>
    <name evidence="2" type="ORF">GCM10010468_16000</name>
</gene>
<sequence>MKPTAITAGFLALVLLTGCGGGDGDEPGVVSLATGGPAPSATASRSTVEKNKEFAQCLRDNGLKVDDPDPTTGQLDRESLASGDEAATRKALEACRDAMPQAAQQLTNPDAATLEKMRKFAQCMRDEGQDFADPGPDGFDFANFDRDKPGFMDAARACQKKFPFFTPGGGS</sequence>
<evidence type="ECO:0000256" key="1">
    <source>
        <dbReference type="SAM" id="MobiDB-lite"/>
    </source>
</evidence>